<keyword evidence="2" id="KW-1185">Reference proteome</keyword>
<protein>
    <submittedName>
        <fullName evidence="1">Thioredoxin family protein</fullName>
    </submittedName>
</protein>
<gene>
    <name evidence="1" type="ORF">E0702_17935</name>
</gene>
<sequence>TKLNAKRMKRWDKTLKVSEEAKAKIEKLDKKVTWLVLTETWCGDAAHVLPVINKVAETSENISLGLVFRDENEALMNQFLTNGG</sequence>
<evidence type="ECO:0000313" key="2">
    <source>
        <dbReference type="Proteomes" id="UP000294823"/>
    </source>
</evidence>
<feature type="non-terminal residue" evidence="1">
    <location>
        <position position="1"/>
    </location>
</feature>
<dbReference type="SUPFAM" id="SSF52833">
    <property type="entry name" value="Thioredoxin-like"/>
    <property type="match status" value="1"/>
</dbReference>
<dbReference type="EMBL" id="SLTR01000598">
    <property type="protein sequence ID" value="TDA78733.1"/>
    <property type="molecule type" value="Genomic_DNA"/>
</dbReference>
<evidence type="ECO:0000313" key="1">
    <source>
        <dbReference type="EMBL" id="TDA78733.1"/>
    </source>
</evidence>
<feature type="non-terminal residue" evidence="1">
    <location>
        <position position="84"/>
    </location>
</feature>
<organism evidence="1 2">
    <name type="scientific">Halomonas marinisediminis</name>
    <dbReference type="NCBI Taxonomy" id="2546095"/>
    <lineage>
        <taxon>Bacteria</taxon>
        <taxon>Pseudomonadati</taxon>
        <taxon>Pseudomonadota</taxon>
        <taxon>Gammaproteobacteria</taxon>
        <taxon>Oceanospirillales</taxon>
        <taxon>Halomonadaceae</taxon>
        <taxon>Halomonas</taxon>
    </lineage>
</organism>
<reference evidence="1 2" key="1">
    <citation type="submission" date="2019-03" db="EMBL/GenBank/DDBJ databases">
        <title>Halomonas marinisediminis sp. nov., a moderately halophilic bacterium isolated from the Bohai Gulf.</title>
        <authorList>
            <person name="Ji X."/>
        </authorList>
    </citation>
    <scope>NUCLEOTIDE SEQUENCE [LARGE SCALE GENOMIC DNA]</scope>
    <source>
        <strain evidence="1 2">204</strain>
    </source>
</reference>
<proteinExistence type="predicted"/>
<dbReference type="Proteomes" id="UP000294823">
    <property type="component" value="Unassembled WGS sequence"/>
</dbReference>
<name>A0ABY2D2A5_9GAMM</name>
<comment type="caution">
    <text evidence="1">The sequence shown here is derived from an EMBL/GenBank/DDBJ whole genome shotgun (WGS) entry which is preliminary data.</text>
</comment>
<accession>A0ABY2D2A5</accession>
<dbReference type="Pfam" id="PF14595">
    <property type="entry name" value="Thioredoxin_9"/>
    <property type="match status" value="1"/>
</dbReference>
<dbReference type="Gene3D" id="3.40.30.10">
    <property type="entry name" value="Glutaredoxin"/>
    <property type="match status" value="1"/>
</dbReference>
<dbReference type="InterPro" id="IPR036249">
    <property type="entry name" value="Thioredoxin-like_sf"/>
</dbReference>